<feature type="transmembrane region" description="Helical" evidence="8">
    <location>
        <begin position="317"/>
        <end position="336"/>
    </location>
</feature>
<comment type="similarity">
    <text evidence="2">Belongs to the binding-protein-dependent transport system permease family. FecCD subfamily.</text>
</comment>
<sequence>MLEIEHLSKKKLLLRIVIFSALLAGLILICSLLGSKSLNAGNIIDGIISGDTSENVDCLILFEIRLPRCVLAAIVGASLSIAGVVFQALLKNPLADPYILGISSGAGLGAVTAAITGFSFSWAGVSGKGIMAFAFALLTIWIVWTIGKRTGKNNMTGLLLAGVVVNSFFSAVIMFMITAVKSEDLHATLLWLMGNVRDVRPGNLSAGLIPLVISASVLQGFAPKLNVITFGETDAKALGINTAGLRGICFACAAFVTASAVSLSGLVGFAGLIVPHTVRLIFGPDHRQLLPLSALCGACFLVVSDTLARTVIAPQQLPAGIITAFAGAPVFVYLLLKSSKTRKIYG</sequence>
<keyword evidence="10" id="KW-1185">Reference proteome</keyword>
<dbReference type="Gene3D" id="1.10.3470.10">
    <property type="entry name" value="ABC transporter involved in vitamin B12 uptake, BtuC"/>
    <property type="match status" value="1"/>
</dbReference>
<evidence type="ECO:0000256" key="1">
    <source>
        <dbReference type="ARBA" id="ARBA00004651"/>
    </source>
</evidence>
<dbReference type="GO" id="GO:0005886">
    <property type="term" value="C:plasma membrane"/>
    <property type="evidence" value="ECO:0007669"/>
    <property type="project" value="UniProtKB-SubCell"/>
</dbReference>
<dbReference type="AlphaFoldDB" id="A0A1Q2HQ29"/>
<keyword evidence="5 8" id="KW-0812">Transmembrane</keyword>
<accession>A0A1Q2HQ29</accession>
<dbReference type="RefSeq" id="WP_161488121.1">
    <property type="nucleotide sequence ID" value="NZ_CP019633.1"/>
</dbReference>
<protein>
    <submittedName>
        <fullName evidence="9">Hemin transport system permease protein HmuU</fullName>
    </submittedName>
</protein>
<organism evidence="9 10">
    <name type="scientific">Sedimentisphaera cyanobacteriorum</name>
    <dbReference type="NCBI Taxonomy" id="1940790"/>
    <lineage>
        <taxon>Bacteria</taxon>
        <taxon>Pseudomonadati</taxon>
        <taxon>Planctomycetota</taxon>
        <taxon>Phycisphaerae</taxon>
        <taxon>Sedimentisphaerales</taxon>
        <taxon>Sedimentisphaeraceae</taxon>
        <taxon>Sedimentisphaera</taxon>
    </lineage>
</organism>
<evidence type="ECO:0000256" key="6">
    <source>
        <dbReference type="ARBA" id="ARBA00022989"/>
    </source>
</evidence>
<dbReference type="InterPro" id="IPR000522">
    <property type="entry name" value="ABC_transptr_permease_BtuC"/>
</dbReference>
<evidence type="ECO:0000313" key="10">
    <source>
        <dbReference type="Proteomes" id="UP000188273"/>
    </source>
</evidence>
<feature type="transmembrane region" description="Helical" evidence="8">
    <location>
        <begin position="200"/>
        <end position="218"/>
    </location>
</feature>
<dbReference type="PANTHER" id="PTHR30472:SF25">
    <property type="entry name" value="ABC TRANSPORTER PERMEASE PROTEIN MJ0876-RELATED"/>
    <property type="match status" value="1"/>
</dbReference>
<gene>
    <name evidence="9" type="primary">hmuU_1</name>
    <name evidence="9" type="ORF">L21SP3_01198</name>
</gene>
<evidence type="ECO:0000256" key="4">
    <source>
        <dbReference type="ARBA" id="ARBA00022475"/>
    </source>
</evidence>
<evidence type="ECO:0000256" key="3">
    <source>
        <dbReference type="ARBA" id="ARBA00022448"/>
    </source>
</evidence>
<dbReference type="InterPro" id="IPR037294">
    <property type="entry name" value="ABC_BtuC-like"/>
</dbReference>
<proteinExistence type="inferred from homology"/>
<dbReference type="Pfam" id="PF01032">
    <property type="entry name" value="FecCD"/>
    <property type="match status" value="1"/>
</dbReference>
<name>A0A1Q2HQ29_9BACT</name>
<feature type="transmembrane region" description="Helical" evidence="8">
    <location>
        <begin position="158"/>
        <end position="180"/>
    </location>
</feature>
<comment type="subcellular location">
    <subcellularLocation>
        <location evidence="1">Cell membrane</location>
        <topology evidence="1">Multi-pass membrane protein</topology>
    </subcellularLocation>
</comment>
<reference evidence="10" key="1">
    <citation type="submission" date="2017-02" db="EMBL/GenBank/DDBJ databases">
        <title>Comparative genomics and description of representatives of a novel lineage of planctomycetes thriving in anoxic sediments.</title>
        <authorList>
            <person name="Spring S."/>
            <person name="Bunk B."/>
            <person name="Sproer C."/>
            <person name="Klenk H.-P."/>
        </authorList>
    </citation>
    <scope>NUCLEOTIDE SEQUENCE [LARGE SCALE GENOMIC DNA]</scope>
    <source>
        <strain evidence="10">L21-RPul-D3</strain>
    </source>
</reference>
<dbReference type="SUPFAM" id="SSF81345">
    <property type="entry name" value="ABC transporter involved in vitamin B12 uptake, BtuC"/>
    <property type="match status" value="1"/>
</dbReference>
<dbReference type="FunFam" id="1.10.3470.10:FF:000001">
    <property type="entry name" value="Vitamin B12 ABC transporter permease BtuC"/>
    <property type="match status" value="1"/>
</dbReference>
<keyword evidence="7 8" id="KW-0472">Membrane</keyword>
<keyword evidence="3" id="KW-0813">Transport</keyword>
<dbReference type="Proteomes" id="UP000188273">
    <property type="component" value="Chromosome"/>
</dbReference>
<evidence type="ECO:0000256" key="8">
    <source>
        <dbReference type="SAM" id="Phobius"/>
    </source>
</evidence>
<dbReference type="KEGG" id="pbu:L21SP3_01198"/>
<feature type="transmembrane region" description="Helical" evidence="8">
    <location>
        <begin position="129"/>
        <end position="146"/>
    </location>
</feature>
<keyword evidence="6 8" id="KW-1133">Transmembrane helix</keyword>
<feature type="transmembrane region" description="Helical" evidence="8">
    <location>
        <begin position="97"/>
        <end position="123"/>
    </location>
</feature>
<dbReference type="OrthoDB" id="9792889at2"/>
<evidence type="ECO:0000256" key="5">
    <source>
        <dbReference type="ARBA" id="ARBA00022692"/>
    </source>
</evidence>
<dbReference type="GO" id="GO:0022857">
    <property type="term" value="F:transmembrane transporter activity"/>
    <property type="evidence" value="ECO:0007669"/>
    <property type="project" value="InterPro"/>
</dbReference>
<dbReference type="EMBL" id="CP019633">
    <property type="protein sequence ID" value="AQQ09394.1"/>
    <property type="molecule type" value="Genomic_DNA"/>
</dbReference>
<keyword evidence="4" id="KW-1003">Cell membrane</keyword>
<evidence type="ECO:0000256" key="7">
    <source>
        <dbReference type="ARBA" id="ARBA00023136"/>
    </source>
</evidence>
<evidence type="ECO:0000256" key="2">
    <source>
        <dbReference type="ARBA" id="ARBA00007935"/>
    </source>
</evidence>
<dbReference type="CDD" id="cd06550">
    <property type="entry name" value="TM_ABC_iron-siderophores_like"/>
    <property type="match status" value="1"/>
</dbReference>
<feature type="transmembrane region" description="Helical" evidence="8">
    <location>
        <begin position="12"/>
        <end position="34"/>
    </location>
</feature>
<feature type="transmembrane region" description="Helical" evidence="8">
    <location>
        <begin position="70"/>
        <end position="90"/>
    </location>
</feature>
<evidence type="ECO:0000313" key="9">
    <source>
        <dbReference type="EMBL" id="AQQ09394.1"/>
    </source>
</evidence>
<dbReference type="PANTHER" id="PTHR30472">
    <property type="entry name" value="FERRIC ENTEROBACTIN TRANSPORT SYSTEM PERMEASE PROTEIN"/>
    <property type="match status" value="1"/>
</dbReference>
<dbReference type="STRING" id="1940790.L21SP3_01198"/>